<organism evidence="3 4">
    <name type="scientific">Flavobacterium capsici</name>
    <dbReference type="NCBI Taxonomy" id="3075618"/>
    <lineage>
        <taxon>Bacteria</taxon>
        <taxon>Pseudomonadati</taxon>
        <taxon>Bacteroidota</taxon>
        <taxon>Flavobacteriia</taxon>
        <taxon>Flavobacteriales</taxon>
        <taxon>Flavobacteriaceae</taxon>
        <taxon>Flavobacterium</taxon>
    </lineage>
</organism>
<keyword evidence="4" id="KW-1185">Reference proteome</keyword>
<dbReference type="Proteomes" id="UP001304515">
    <property type="component" value="Chromosome"/>
</dbReference>
<reference evidence="3 4" key="1">
    <citation type="submission" date="2023-09" db="EMBL/GenBank/DDBJ databases">
        <title>Flavobacterium sp. a novel bacteria isolate from Pepper rhizosphere.</title>
        <authorList>
            <person name="Peng Y."/>
            <person name="Lee J."/>
        </authorList>
    </citation>
    <scope>NUCLEOTIDE SEQUENCE [LARGE SCALE GENOMIC DNA]</scope>
    <source>
        <strain evidence="2">PMR2A8</strain>
        <strain evidence="3 4">PMTSA4</strain>
    </source>
</reference>
<sequence>MKNLSLTIVLVLMTATISAQENSTDFVKATVENNEIVAIESNVETADTDLEYRYYYFPNMYAYYDLETKNYIYKINNKWETNSELPQYYGGYSLFKNARVPLKNYYGETPQENLKEHKKQYPYIKKSRMARSLYVDNKTALSNI</sequence>
<evidence type="ECO:0000313" key="3">
    <source>
        <dbReference type="EMBL" id="WNM22414.1"/>
    </source>
</evidence>
<keyword evidence="1" id="KW-0732">Signal</keyword>
<evidence type="ECO:0000256" key="1">
    <source>
        <dbReference type="SAM" id="SignalP"/>
    </source>
</evidence>
<gene>
    <name evidence="3" type="ORF">RN605_03385</name>
    <name evidence="2" type="ORF">RN608_10085</name>
</gene>
<protein>
    <recommendedName>
        <fullName evidence="5">DUF3836 domain-containing protein</fullName>
    </recommendedName>
</protein>
<name>A0AA96F2H2_9FLAO</name>
<accession>A0AA96F2H2</accession>
<dbReference type="EMBL" id="CP134878">
    <property type="protein sequence ID" value="WNM18363.1"/>
    <property type="molecule type" value="Genomic_DNA"/>
</dbReference>
<accession>A0AA96ETV7</accession>
<dbReference type="EMBL" id="CP134890">
    <property type="protein sequence ID" value="WNM22414.1"/>
    <property type="molecule type" value="Genomic_DNA"/>
</dbReference>
<evidence type="ECO:0000313" key="2">
    <source>
        <dbReference type="EMBL" id="WNM18363.1"/>
    </source>
</evidence>
<proteinExistence type="predicted"/>
<evidence type="ECO:0008006" key="5">
    <source>
        <dbReference type="Google" id="ProtNLM"/>
    </source>
</evidence>
<evidence type="ECO:0000313" key="4">
    <source>
        <dbReference type="Proteomes" id="UP001304515"/>
    </source>
</evidence>
<feature type="signal peptide" evidence="1">
    <location>
        <begin position="1"/>
        <end position="19"/>
    </location>
</feature>
<feature type="chain" id="PRO_5044705279" description="DUF3836 domain-containing protein" evidence="1">
    <location>
        <begin position="20"/>
        <end position="144"/>
    </location>
</feature>
<dbReference type="RefSeq" id="WP_313322229.1">
    <property type="nucleotide sequence ID" value="NZ_CP134878.1"/>
</dbReference>
<dbReference type="KEGG" id="fcj:RN605_03385"/>
<dbReference type="AlphaFoldDB" id="A0AA96F2H2"/>